<dbReference type="InterPro" id="IPR038508">
    <property type="entry name" value="ArfGAP_dom_sf"/>
</dbReference>
<evidence type="ECO:0000256" key="5">
    <source>
        <dbReference type="PROSITE-ProRule" id="PRU00288"/>
    </source>
</evidence>
<evidence type="ECO:0000313" key="8">
    <source>
        <dbReference type="EMBL" id="ETB62486.1"/>
    </source>
</evidence>
<gene>
    <name evidence="8" type="ORF">YYC_01050</name>
</gene>
<dbReference type="PRINTS" id="PR00405">
    <property type="entry name" value="REVINTRACTNG"/>
</dbReference>
<dbReference type="SMART" id="SM00105">
    <property type="entry name" value="ArfGap"/>
    <property type="match status" value="1"/>
</dbReference>
<dbReference type="Proteomes" id="UP000018538">
    <property type="component" value="Unassembled WGS sequence"/>
</dbReference>
<dbReference type="OrthoDB" id="73919at2759"/>
<evidence type="ECO:0000256" key="3">
    <source>
        <dbReference type="ARBA" id="ARBA00022771"/>
    </source>
</evidence>
<reference evidence="8 9" key="1">
    <citation type="submission" date="2013-11" db="EMBL/GenBank/DDBJ databases">
        <title>The Genome Sequence of Plasmodium yoelii 17X.</title>
        <authorList>
            <consortium name="The Broad Institute Genomics Platform"/>
            <consortium name="The Broad Institute Genome Sequencing Center for Infectious Disease"/>
            <person name="Neafsey D."/>
            <person name="Adams J."/>
            <person name="Walker B."/>
            <person name="Young S.K."/>
            <person name="Zeng Q."/>
            <person name="Gargeya S."/>
            <person name="Fitzgerald M."/>
            <person name="Haas B."/>
            <person name="Abouelleil A."/>
            <person name="Alvarado L."/>
            <person name="Chapman S.B."/>
            <person name="Gainer-Dewar J."/>
            <person name="Goldberg J."/>
            <person name="Griggs A."/>
            <person name="Gujja S."/>
            <person name="Hansen M."/>
            <person name="Howarth C."/>
            <person name="Imamovic A."/>
            <person name="Ireland A."/>
            <person name="Larimer J."/>
            <person name="McCowan C."/>
            <person name="Murphy C."/>
            <person name="Pearson M."/>
            <person name="Poon T.W."/>
            <person name="Priest M."/>
            <person name="Roberts A."/>
            <person name="Saif S."/>
            <person name="Shea T."/>
            <person name="Sykes S."/>
            <person name="Wortman J."/>
            <person name="Nusbaum C."/>
            <person name="Birren B."/>
        </authorList>
    </citation>
    <scope>NUCLEOTIDE SEQUENCE [LARGE SCALE GENOMIC DNA]</scope>
    <source>
        <strain evidence="8 9">17X</strain>
    </source>
</reference>
<evidence type="ECO:0000256" key="1">
    <source>
        <dbReference type="ARBA" id="ARBA00022468"/>
    </source>
</evidence>
<keyword evidence="4" id="KW-0862">Zinc</keyword>
<evidence type="ECO:0000259" key="7">
    <source>
        <dbReference type="PROSITE" id="PS50115"/>
    </source>
</evidence>
<keyword evidence="3 5" id="KW-0863">Zinc-finger</keyword>
<keyword evidence="1" id="KW-0343">GTPase activation</keyword>
<dbReference type="PANTHER" id="PTHR45705">
    <property type="entry name" value="FI20236P1"/>
    <property type="match status" value="1"/>
</dbReference>
<dbReference type="Pfam" id="PF01412">
    <property type="entry name" value="ArfGap"/>
    <property type="match status" value="1"/>
</dbReference>
<proteinExistence type="predicted"/>
<dbReference type="GO" id="GO:0008270">
    <property type="term" value="F:zinc ion binding"/>
    <property type="evidence" value="ECO:0007669"/>
    <property type="project" value="UniProtKB-KW"/>
</dbReference>
<dbReference type="InterPro" id="IPR001164">
    <property type="entry name" value="ArfGAP_dom"/>
</dbReference>
<feature type="compositionally biased region" description="Polar residues" evidence="6">
    <location>
        <begin position="170"/>
        <end position="179"/>
    </location>
</feature>
<dbReference type="Gene3D" id="1.10.220.150">
    <property type="entry name" value="Arf GTPase activating protein"/>
    <property type="match status" value="1"/>
</dbReference>
<evidence type="ECO:0000256" key="4">
    <source>
        <dbReference type="ARBA" id="ARBA00022833"/>
    </source>
</evidence>
<keyword evidence="9" id="KW-1185">Reference proteome</keyword>
<dbReference type="InterPro" id="IPR037278">
    <property type="entry name" value="ARFGAP/RecO"/>
</dbReference>
<sequence>MHVNTKDKSSHQKDIENLTKIKGNNTCADCGAKCPRWASINLGIIICIECSGIHRNLGVHISKIKSLTLDKIMPQWIHCIKAIGNDLSNAYYLYNLPPDAYRPKQGDSSAVMQDWIKNKYEKKLYAPSNRKEPSQYYIEGIDPRNSIMVPALPNTEMSKGNDASKHRVNEPSNLKNEPNSVKKKYISESSDMFDSLRIVDHFKSGTAFENKKNNDYAKKNDDFMDFSKDLIYKAQPNNNIMYSFDNLDYNEIGIDYKKNNTNNNSGNNSGGNFRNSYSFNDFSNVNNEFFEMAHEKNSNTSNIQKTENLKNKNGYTNYSNNNQVNNKNLNNNNIEINIPNYSFNYNYDYNNNHSNQNVNVKSYSNTEEIINSNEKNNFQKFSGNKNFSNHSSLSEKELRNAKVQAAKKCIARLFANSKHNSHSKKKTNTNFNSYFTSDNNSNNNNNSNYSYMNDIHSENVDRLNLNKIPQTNIINTSADDKFGIFEKNSSMKNQENNNQNIDIF</sequence>
<keyword evidence="2" id="KW-0479">Metal-binding</keyword>
<dbReference type="GO" id="GO:0005096">
    <property type="term" value="F:GTPase activator activity"/>
    <property type="evidence" value="ECO:0007669"/>
    <property type="project" value="UniProtKB-KW"/>
</dbReference>
<dbReference type="GO" id="GO:0005737">
    <property type="term" value="C:cytoplasm"/>
    <property type="evidence" value="ECO:0007669"/>
    <property type="project" value="TreeGrafter"/>
</dbReference>
<dbReference type="PROSITE" id="PS50115">
    <property type="entry name" value="ARFGAP"/>
    <property type="match status" value="1"/>
</dbReference>
<feature type="region of interest" description="Disordered" evidence="6">
    <location>
        <begin position="154"/>
        <end position="179"/>
    </location>
</feature>
<dbReference type="PANTHER" id="PTHR45705:SF1">
    <property type="entry name" value="FI20236P1"/>
    <property type="match status" value="1"/>
</dbReference>
<dbReference type="SUPFAM" id="SSF57863">
    <property type="entry name" value="ArfGap/RecO-like zinc finger"/>
    <property type="match status" value="1"/>
</dbReference>
<feature type="domain" description="Arf-GAP" evidence="7">
    <location>
        <begin position="12"/>
        <end position="133"/>
    </location>
</feature>
<dbReference type="InterPro" id="IPR051718">
    <property type="entry name" value="ARF_GTPase-activating"/>
</dbReference>
<accession>V7PS78</accession>
<organism evidence="8 9">
    <name type="scientific">Plasmodium yoelii 17X</name>
    <dbReference type="NCBI Taxonomy" id="1323249"/>
    <lineage>
        <taxon>Eukaryota</taxon>
        <taxon>Sar</taxon>
        <taxon>Alveolata</taxon>
        <taxon>Apicomplexa</taxon>
        <taxon>Aconoidasida</taxon>
        <taxon>Haemosporida</taxon>
        <taxon>Plasmodiidae</taxon>
        <taxon>Plasmodium</taxon>
        <taxon>Plasmodium (Vinckeia)</taxon>
    </lineage>
</organism>
<protein>
    <recommendedName>
        <fullName evidence="7">Arf-GAP domain-containing protein</fullName>
    </recommendedName>
</protein>
<evidence type="ECO:0000256" key="2">
    <source>
        <dbReference type="ARBA" id="ARBA00022723"/>
    </source>
</evidence>
<dbReference type="CDD" id="cd08204">
    <property type="entry name" value="ArfGap"/>
    <property type="match status" value="1"/>
</dbReference>
<dbReference type="EMBL" id="KI635731">
    <property type="protein sequence ID" value="ETB62486.1"/>
    <property type="molecule type" value="Genomic_DNA"/>
</dbReference>
<evidence type="ECO:0000256" key="6">
    <source>
        <dbReference type="SAM" id="MobiDB-lite"/>
    </source>
</evidence>
<evidence type="ECO:0000313" key="9">
    <source>
        <dbReference type="Proteomes" id="UP000018538"/>
    </source>
</evidence>
<dbReference type="AlphaFoldDB" id="V7PS78"/>
<dbReference type="FunFam" id="1.10.220.150:FF:000009">
    <property type="entry name" value="stromal membrane-associated protein 1 isoform X1"/>
    <property type="match status" value="1"/>
</dbReference>
<name>V7PS78_PLAYE</name>